<dbReference type="PANTHER" id="PTHR21666:SF270">
    <property type="entry name" value="MUREIN HYDROLASE ACTIVATOR ENVC"/>
    <property type="match status" value="1"/>
</dbReference>
<dbReference type="STRING" id="1196324.A374_17614"/>
<protein>
    <submittedName>
        <fullName evidence="2">Peptidase m23</fullName>
    </submittedName>
</protein>
<dbReference type="CDD" id="cd12797">
    <property type="entry name" value="M23_peptidase"/>
    <property type="match status" value="1"/>
</dbReference>
<dbReference type="Gene3D" id="2.70.70.10">
    <property type="entry name" value="Glucose Permease (Domain IIA)"/>
    <property type="match status" value="1"/>
</dbReference>
<dbReference type="OrthoDB" id="9805070at2"/>
<dbReference type="RefSeq" id="WP_007203592.1">
    <property type="nucleotide sequence ID" value="NZ_AKKV01000042.1"/>
</dbReference>
<dbReference type="EMBL" id="AKKV01000042">
    <property type="protein sequence ID" value="EIT83876.1"/>
    <property type="molecule type" value="Genomic_DNA"/>
</dbReference>
<dbReference type="GO" id="GO:0004222">
    <property type="term" value="F:metalloendopeptidase activity"/>
    <property type="evidence" value="ECO:0007669"/>
    <property type="project" value="TreeGrafter"/>
</dbReference>
<dbReference type="SUPFAM" id="SSF51261">
    <property type="entry name" value="Duplicated hybrid motif"/>
    <property type="match status" value="1"/>
</dbReference>
<evidence type="ECO:0000313" key="3">
    <source>
        <dbReference type="Proteomes" id="UP000004080"/>
    </source>
</evidence>
<evidence type="ECO:0000313" key="2">
    <source>
        <dbReference type="EMBL" id="EIT83876.1"/>
    </source>
</evidence>
<dbReference type="InterPro" id="IPR011055">
    <property type="entry name" value="Dup_hybrid_motif"/>
</dbReference>
<dbReference type="eggNOG" id="COG4991">
    <property type="taxonomic scope" value="Bacteria"/>
</dbReference>
<accession>I8IWJ7</accession>
<dbReference type="InterPro" id="IPR050570">
    <property type="entry name" value="Cell_wall_metabolism_enzyme"/>
</dbReference>
<dbReference type="AlphaFoldDB" id="I8IWJ7"/>
<dbReference type="Pfam" id="PF01551">
    <property type="entry name" value="Peptidase_M23"/>
    <property type="match status" value="1"/>
</dbReference>
<proteinExistence type="predicted"/>
<evidence type="ECO:0000259" key="1">
    <source>
        <dbReference type="Pfam" id="PF01551"/>
    </source>
</evidence>
<dbReference type="eggNOG" id="COG0739">
    <property type="taxonomic scope" value="Bacteria"/>
</dbReference>
<sequence>MKGIKLSIFAVAILIISSVLGYFGAEKAEAAPLFQVPFPCGQKWAGQTRTNHSPANSVDLNRANDENDVVVASAPGTVDRVENLGNRSYGKFIVINHGGGWKTYYAHLNHFSVKRGQKVTFGQAIGKVGNTGGSYGAHLHYEQRYNGNVMKIRWNGAQIHYWGERTYTSKNKCSNGSATGTVKLPKNMKALNAHQKASTKSKVTASFKNGAKVKISCQTTGDTVKGTYGTSKIWNKVGKDRYVPDAYIFTGSDGRVAPPCKK</sequence>
<feature type="domain" description="M23ase beta-sheet core" evidence="1">
    <location>
        <begin position="63"/>
        <end position="150"/>
    </location>
</feature>
<dbReference type="PATRIC" id="fig|1196324.3.peg.3594"/>
<gene>
    <name evidence="2" type="ORF">A374_17614</name>
</gene>
<name>I8IWJ7_9BACL</name>
<reference evidence="2 3" key="1">
    <citation type="journal article" date="2012" name="J. Bacteriol.">
        <title>Genome of Bacillus macauensis ZFHKF-1, a Long-Chain-Forming Bacterium.</title>
        <authorList>
            <person name="Cai L."/>
            <person name="Zhang T."/>
        </authorList>
    </citation>
    <scope>NUCLEOTIDE SEQUENCE [LARGE SCALE GENOMIC DNA]</scope>
    <source>
        <strain evidence="2 3">ZFHKF-1</strain>
    </source>
</reference>
<organism evidence="2 3">
    <name type="scientific">Fictibacillus macauensis ZFHKF-1</name>
    <dbReference type="NCBI Taxonomy" id="1196324"/>
    <lineage>
        <taxon>Bacteria</taxon>
        <taxon>Bacillati</taxon>
        <taxon>Bacillota</taxon>
        <taxon>Bacilli</taxon>
        <taxon>Bacillales</taxon>
        <taxon>Fictibacillaceae</taxon>
        <taxon>Fictibacillus</taxon>
    </lineage>
</organism>
<dbReference type="InterPro" id="IPR016047">
    <property type="entry name" value="M23ase_b-sheet_dom"/>
</dbReference>
<dbReference type="PANTHER" id="PTHR21666">
    <property type="entry name" value="PEPTIDASE-RELATED"/>
    <property type="match status" value="1"/>
</dbReference>
<keyword evidence="3" id="KW-1185">Reference proteome</keyword>
<dbReference type="Proteomes" id="UP000004080">
    <property type="component" value="Unassembled WGS sequence"/>
</dbReference>
<comment type="caution">
    <text evidence="2">The sequence shown here is derived from an EMBL/GenBank/DDBJ whole genome shotgun (WGS) entry which is preliminary data.</text>
</comment>